<keyword evidence="5" id="KW-1185">Reference proteome</keyword>
<evidence type="ECO:0000259" key="3">
    <source>
        <dbReference type="PROSITE" id="PS51371"/>
    </source>
</evidence>
<accession>A0A6G4UAP4</accession>
<keyword evidence="1 2" id="KW-0129">CBS domain</keyword>
<dbReference type="SMART" id="SM00116">
    <property type="entry name" value="CBS"/>
    <property type="match status" value="2"/>
</dbReference>
<dbReference type="Proteomes" id="UP000481583">
    <property type="component" value="Unassembled WGS sequence"/>
</dbReference>
<comment type="caution">
    <text evidence="4">The sequence shown here is derived from an EMBL/GenBank/DDBJ whole genome shotgun (WGS) entry which is preliminary data.</text>
</comment>
<dbReference type="PANTHER" id="PTHR43080:SF2">
    <property type="entry name" value="CBS DOMAIN-CONTAINING PROTEIN"/>
    <property type="match status" value="1"/>
</dbReference>
<dbReference type="InterPro" id="IPR046342">
    <property type="entry name" value="CBS_dom_sf"/>
</dbReference>
<name>A0A6G4UAP4_9ACTN</name>
<dbReference type="Pfam" id="PF00571">
    <property type="entry name" value="CBS"/>
    <property type="match status" value="2"/>
</dbReference>
<proteinExistence type="predicted"/>
<dbReference type="InterPro" id="IPR051257">
    <property type="entry name" value="Diverse_CBS-Domain"/>
</dbReference>
<dbReference type="AlphaFoldDB" id="A0A6G4UAP4"/>
<organism evidence="4 5">
    <name type="scientific">Streptomyces coryli</name>
    <dbReference type="NCBI Taxonomy" id="1128680"/>
    <lineage>
        <taxon>Bacteria</taxon>
        <taxon>Bacillati</taxon>
        <taxon>Actinomycetota</taxon>
        <taxon>Actinomycetes</taxon>
        <taxon>Kitasatosporales</taxon>
        <taxon>Streptomycetaceae</taxon>
        <taxon>Streptomyces</taxon>
    </lineage>
</organism>
<protein>
    <submittedName>
        <fullName evidence="4">CBS domain-containing protein</fullName>
    </submittedName>
</protein>
<dbReference type="PROSITE" id="PS51371">
    <property type="entry name" value="CBS"/>
    <property type="match status" value="2"/>
</dbReference>
<dbReference type="InterPro" id="IPR000644">
    <property type="entry name" value="CBS_dom"/>
</dbReference>
<evidence type="ECO:0000313" key="5">
    <source>
        <dbReference type="Proteomes" id="UP000481583"/>
    </source>
</evidence>
<sequence>MDQQVRDVMTNVPVAVGALTAVTEVAHRMRAEDIGAVLVTEGGELRGVVTDRDLVVRVMAEGKDPGETTVMSACSTDLVTVGPDEPAVLAVQLMRKHALRRLPVVRDGEVVGIVALGDLAVGRDPESALGEISAAAPNR</sequence>
<gene>
    <name evidence="4" type="ORF">G5C51_36110</name>
</gene>
<dbReference type="PANTHER" id="PTHR43080">
    <property type="entry name" value="CBS DOMAIN-CONTAINING PROTEIN CBSX3, MITOCHONDRIAL"/>
    <property type="match status" value="1"/>
</dbReference>
<evidence type="ECO:0000256" key="1">
    <source>
        <dbReference type="ARBA" id="ARBA00023122"/>
    </source>
</evidence>
<evidence type="ECO:0000256" key="2">
    <source>
        <dbReference type="PROSITE-ProRule" id="PRU00703"/>
    </source>
</evidence>
<dbReference type="SUPFAM" id="SSF54631">
    <property type="entry name" value="CBS-domain pair"/>
    <property type="match status" value="1"/>
</dbReference>
<feature type="domain" description="CBS" evidence="3">
    <location>
        <begin position="71"/>
        <end position="129"/>
    </location>
</feature>
<evidence type="ECO:0000313" key="4">
    <source>
        <dbReference type="EMBL" id="NGN69299.1"/>
    </source>
</evidence>
<feature type="domain" description="CBS" evidence="3">
    <location>
        <begin position="9"/>
        <end position="65"/>
    </location>
</feature>
<reference evidence="4 5" key="1">
    <citation type="submission" date="2020-02" db="EMBL/GenBank/DDBJ databases">
        <title>Whole-genome analyses of novel actinobacteria.</title>
        <authorList>
            <person name="Sahin N."/>
        </authorList>
    </citation>
    <scope>NUCLEOTIDE SEQUENCE [LARGE SCALE GENOMIC DNA]</scope>
    <source>
        <strain evidence="4 5">A7024</strain>
    </source>
</reference>
<dbReference type="Gene3D" id="3.10.580.10">
    <property type="entry name" value="CBS-domain"/>
    <property type="match status" value="1"/>
</dbReference>
<dbReference type="EMBL" id="JAAKZV010000279">
    <property type="protein sequence ID" value="NGN69299.1"/>
    <property type="molecule type" value="Genomic_DNA"/>
</dbReference>
<dbReference type="RefSeq" id="WP_165244110.1">
    <property type="nucleotide sequence ID" value="NZ_JAAKZV010000279.1"/>
</dbReference>